<feature type="transmembrane region" description="Helical" evidence="2">
    <location>
        <begin position="31"/>
        <end position="51"/>
    </location>
</feature>
<feature type="transmembrane region" description="Helical" evidence="2">
    <location>
        <begin position="232"/>
        <end position="252"/>
    </location>
</feature>
<name>A0ABQ6IHD1_9MICO</name>
<evidence type="ECO:0000256" key="1">
    <source>
        <dbReference type="SAM" id="MobiDB-lite"/>
    </source>
</evidence>
<protein>
    <recommendedName>
        <fullName evidence="3">DUF8171 domain-containing protein</fullName>
    </recommendedName>
</protein>
<organism evidence="4 5">
    <name type="scientific">Demequina litorisediminis</name>
    <dbReference type="NCBI Taxonomy" id="1849022"/>
    <lineage>
        <taxon>Bacteria</taxon>
        <taxon>Bacillati</taxon>
        <taxon>Actinomycetota</taxon>
        <taxon>Actinomycetes</taxon>
        <taxon>Micrococcales</taxon>
        <taxon>Demequinaceae</taxon>
        <taxon>Demequina</taxon>
    </lineage>
</organism>
<feature type="transmembrane region" description="Helical" evidence="2">
    <location>
        <begin position="133"/>
        <end position="158"/>
    </location>
</feature>
<proteinExistence type="predicted"/>
<evidence type="ECO:0000313" key="5">
    <source>
        <dbReference type="Proteomes" id="UP001157125"/>
    </source>
</evidence>
<accession>A0ABQ6IHD1</accession>
<keyword evidence="5" id="KW-1185">Reference proteome</keyword>
<feature type="transmembrane region" description="Helical" evidence="2">
    <location>
        <begin position="178"/>
        <end position="201"/>
    </location>
</feature>
<dbReference type="Pfam" id="PF26509">
    <property type="entry name" value="DUF8171"/>
    <property type="match status" value="1"/>
</dbReference>
<evidence type="ECO:0000256" key="2">
    <source>
        <dbReference type="SAM" id="Phobius"/>
    </source>
</evidence>
<keyword evidence="2" id="KW-1133">Transmembrane helix</keyword>
<dbReference type="EMBL" id="BSUN01000001">
    <property type="protein sequence ID" value="GMA36586.1"/>
    <property type="molecule type" value="Genomic_DNA"/>
</dbReference>
<feature type="compositionally biased region" description="Basic and acidic residues" evidence="1">
    <location>
        <begin position="322"/>
        <end position="331"/>
    </location>
</feature>
<sequence length="353" mass="37560">MSQTTVPDERAGRLRGTAAGIRRDLSGSQKLMIFVLSMALSGVANIVIEVIPEVSIGPVDVSVAYFVFVPLTLVALLNPFWAALGAPVGEVIFVDLLMGDFSGLAEIEGIIQMFLALFIAGSMIRNPKNRLQIALAAVTVVVIDKALSAIVDLSKVWIGVEDAEFVEGLPESILLLEGIGFAVDILMTGVLFGVIPAIWLIPALHGRIEPLLGMRPRVPGEPIQGSAPRTGLFVGVALALAVASFFFAFLEAWDVTLGTVDTDWLGEYGSGWLWVGVGAAAIAFLVGVALVGSAATRPRTSVHAAGARSGRPRPLCTGVPPHEPHHRDRSPELPLSGRRARQPAQRVPDHQRR</sequence>
<dbReference type="Proteomes" id="UP001157125">
    <property type="component" value="Unassembled WGS sequence"/>
</dbReference>
<gene>
    <name evidence="4" type="ORF">GCM10025876_27900</name>
</gene>
<evidence type="ECO:0000313" key="4">
    <source>
        <dbReference type="EMBL" id="GMA36586.1"/>
    </source>
</evidence>
<reference evidence="5" key="1">
    <citation type="journal article" date="2019" name="Int. J. Syst. Evol. Microbiol.">
        <title>The Global Catalogue of Microorganisms (GCM) 10K type strain sequencing project: providing services to taxonomists for standard genome sequencing and annotation.</title>
        <authorList>
            <consortium name="The Broad Institute Genomics Platform"/>
            <consortium name="The Broad Institute Genome Sequencing Center for Infectious Disease"/>
            <person name="Wu L."/>
            <person name="Ma J."/>
        </authorList>
    </citation>
    <scope>NUCLEOTIDE SEQUENCE [LARGE SCALE GENOMIC DNA]</scope>
    <source>
        <strain evidence="5">NBRC 112299</strain>
    </source>
</reference>
<feature type="transmembrane region" description="Helical" evidence="2">
    <location>
        <begin position="63"/>
        <end position="81"/>
    </location>
</feature>
<comment type="caution">
    <text evidence="4">The sequence shown here is derived from an EMBL/GenBank/DDBJ whole genome shotgun (WGS) entry which is preliminary data.</text>
</comment>
<feature type="domain" description="DUF8171" evidence="3">
    <location>
        <begin position="32"/>
        <end position="294"/>
    </location>
</feature>
<evidence type="ECO:0000259" key="3">
    <source>
        <dbReference type="Pfam" id="PF26509"/>
    </source>
</evidence>
<dbReference type="RefSeq" id="WP_284328658.1">
    <property type="nucleotide sequence ID" value="NZ_BSUN01000001.1"/>
</dbReference>
<keyword evidence="2" id="KW-0812">Transmembrane</keyword>
<keyword evidence="2" id="KW-0472">Membrane</keyword>
<feature type="transmembrane region" description="Helical" evidence="2">
    <location>
        <begin position="101"/>
        <end position="121"/>
    </location>
</feature>
<dbReference type="InterPro" id="IPR058484">
    <property type="entry name" value="DUF8171"/>
</dbReference>
<feature type="transmembrane region" description="Helical" evidence="2">
    <location>
        <begin position="272"/>
        <end position="291"/>
    </location>
</feature>
<feature type="region of interest" description="Disordered" evidence="1">
    <location>
        <begin position="301"/>
        <end position="353"/>
    </location>
</feature>